<protein>
    <submittedName>
        <fullName evidence="1">Uncharacterized protein</fullName>
    </submittedName>
</protein>
<gene>
    <name evidence="1" type="ORF">K460DRAFT_320927</name>
</gene>
<name>A0A9P4G7U8_9PLEO</name>
<evidence type="ECO:0000313" key="2">
    <source>
        <dbReference type="Proteomes" id="UP000800039"/>
    </source>
</evidence>
<accession>A0A9P4G7U8</accession>
<dbReference type="EMBL" id="ML976619">
    <property type="protein sequence ID" value="KAF1840646.1"/>
    <property type="molecule type" value="Genomic_DNA"/>
</dbReference>
<dbReference type="RefSeq" id="XP_040783209.1">
    <property type="nucleotide sequence ID" value="XM_040930461.1"/>
</dbReference>
<evidence type="ECO:0000313" key="1">
    <source>
        <dbReference type="EMBL" id="KAF1840646.1"/>
    </source>
</evidence>
<dbReference type="OrthoDB" id="5235678at2759"/>
<proteinExistence type="predicted"/>
<keyword evidence="2" id="KW-1185">Reference proteome</keyword>
<dbReference type="Proteomes" id="UP000800039">
    <property type="component" value="Unassembled WGS sequence"/>
</dbReference>
<organism evidence="1 2">
    <name type="scientific">Cucurbitaria berberidis CBS 394.84</name>
    <dbReference type="NCBI Taxonomy" id="1168544"/>
    <lineage>
        <taxon>Eukaryota</taxon>
        <taxon>Fungi</taxon>
        <taxon>Dikarya</taxon>
        <taxon>Ascomycota</taxon>
        <taxon>Pezizomycotina</taxon>
        <taxon>Dothideomycetes</taxon>
        <taxon>Pleosporomycetidae</taxon>
        <taxon>Pleosporales</taxon>
        <taxon>Pleosporineae</taxon>
        <taxon>Cucurbitariaceae</taxon>
        <taxon>Cucurbitaria</taxon>
    </lineage>
</organism>
<reference evidence="1" key="1">
    <citation type="submission" date="2020-01" db="EMBL/GenBank/DDBJ databases">
        <authorList>
            <consortium name="DOE Joint Genome Institute"/>
            <person name="Haridas S."/>
            <person name="Albert R."/>
            <person name="Binder M."/>
            <person name="Bloem J."/>
            <person name="Labutti K."/>
            <person name="Salamov A."/>
            <person name="Andreopoulos B."/>
            <person name="Baker S.E."/>
            <person name="Barry K."/>
            <person name="Bills G."/>
            <person name="Bluhm B.H."/>
            <person name="Cannon C."/>
            <person name="Castanera R."/>
            <person name="Culley D.E."/>
            <person name="Daum C."/>
            <person name="Ezra D."/>
            <person name="Gonzalez J.B."/>
            <person name="Henrissat B."/>
            <person name="Kuo A."/>
            <person name="Liang C."/>
            <person name="Lipzen A."/>
            <person name="Lutzoni F."/>
            <person name="Magnuson J."/>
            <person name="Mondo S."/>
            <person name="Nolan M."/>
            <person name="Ohm R."/>
            <person name="Pangilinan J."/>
            <person name="Park H.-J."/>
            <person name="Ramirez L."/>
            <person name="Alfaro M."/>
            <person name="Sun H."/>
            <person name="Tritt A."/>
            <person name="Yoshinaga Y."/>
            <person name="Zwiers L.-H."/>
            <person name="Turgeon B.G."/>
            <person name="Goodwin S.B."/>
            <person name="Spatafora J.W."/>
            <person name="Crous P.W."/>
            <person name="Grigoriev I.V."/>
        </authorList>
    </citation>
    <scope>NUCLEOTIDE SEQUENCE</scope>
    <source>
        <strain evidence="1">CBS 394.84</strain>
    </source>
</reference>
<comment type="caution">
    <text evidence="1">The sequence shown here is derived from an EMBL/GenBank/DDBJ whole genome shotgun (WGS) entry which is preliminary data.</text>
</comment>
<sequence>MAGRIVSSTGIKTIVKSGRRINVQYTTETDTWKRYLLSQAIQDDFVKAVEKADIPANATTAIMTETQHPSKMDQYPHFTTVYLDANGNHITTKHVYPQ</sequence>
<dbReference type="AlphaFoldDB" id="A0A9P4G7U8"/>
<dbReference type="GeneID" id="63847713"/>